<reference evidence="1 2" key="1">
    <citation type="submission" date="2023-07" db="EMBL/GenBank/DDBJ databases">
        <title>Genomic Encyclopedia of Type Strains, Phase IV (KMG-IV): sequencing the most valuable type-strain genomes for metagenomic binning, comparative biology and taxonomic classification.</title>
        <authorList>
            <person name="Goeker M."/>
        </authorList>
    </citation>
    <scope>NUCLEOTIDE SEQUENCE [LARGE SCALE GENOMIC DNA]</scope>
    <source>
        <strain evidence="1 2">DSM 27594</strain>
    </source>
</reference>
<evidence type="ECO:0000313" key="1">
    <source>
        <dbReference type="EMBL" id="MDQ0199093.1"/>
    </source>
</evidence>
<dbReference type="Proteomes" id="UP001224122">
    <property type="component" value="Unassembled WGS sequence"/>
</dbReference>
<dbReference type="EMBL" id="JAUSTW010000003">
    <property type="protein sequence ID" value="MDQ0199093.1"/>
    <property type="molecule type" value="Genomic_DNA"/>
</dbReference>
<gene>
    <name evidence="1" type="ORF">J2S10_002251</name>
</gene>
<comment type="caution">
    <text evidence="1">The sequence shown here is derived from an EMBL/GenBank/DDBJ whole genome shotgun (WGS) entry which is preliminary data.</text>
</comment>
<protein>
    <submittedName>
        <fullName evidence="1">Uncharacterized protein</fullName>
    </submittedName>
</protein>
<keyword evidence="2" id="KW-1185">Reference proteome</keyword>
<dbReference type="RefSeq" id="WP_307407640.1">
    <property type="nucleotide sequence ID" value="NZ_JAUSTW010000003.1"/>
</dbReference>
<name>A0ABT9XUQ2_9BACI</name>
<organism evidence="1 2">
    <name type="scientific">Neobacillus ginsengisoli</name>
    <dbReference type="NCBI Taxonomy" id="904295"/>
    <lineage>
        <taxon>Bacteria</taxon>
        <taxon>Bacillati</taxon>
        <taxon>Bacillota</taxon>
        <taxon>Bacilli</taxon>
        <taxon>Bacillales</taxon>
        <taxon>Bacillaceae</taxon>
        <taxon>Neobacillus</taxon>
    </lineage>
</organism>
<evidence type="ECO:0000313" key="2">
    <source>
        <dbReference type="Proteomes" id="UP001224122"/>
    </source>
</evidence>
<proteinExistence type="predicted"/>
<accession>A0ABT9XUQ2</accession>
<sequence>MKKNEQVQIQFLLSLIKKDIHHYETQQEALKKWIQQSILSLNQPDAFLLEELKDEYNQKVSQQNDLFQELKKTLTIYENIQKKA</sequence>